<proteinExistence type="predicted"/>
<sequence length="275" mass="31079">MKKIILVFDGTNFSEGAFNFASRMNEISPILVTGVFLPQINYSALWSYSSAAIGSGVVIPTVEEEDAATIEQHIERFKSLCQLNNIEYRVHKDFTDFALPGLKLETRFADLLILASESFYEHVGVSEPNAFLKDAIHNSECPVLIVPEQYNFPEKNILAYDGSESSVYAIKQFAYLFPEFTANKTVLLYAEADDDVDFPERQNIEELCSRHYSELILFKLGVDPKKYFAVWSRERDGGILVSGSFGRSSVSMLLKKSFVSDVIRDHKLPVFIANR</sequence>
<dbReference type="SUPFAM" id="SSF52402">
    <property type="entry name" value="Adenine nucleotide alpha hydrolases-like"/>
    <property type="match status" value="2"/>
</dbReference>
<evidence type="ECO:0000313" key="2">
    <source>
        <dbReference type="Proteomes" id="UP000677244"/>
    </source>
</evidence>
<reference evidence="1 2" key="1">
    <citation type="submission" date="2021-03" db="EMBL/GenBank/DDBJ databases">
        <title>Assistant Professor.</title>
        <authorList>
            <person name="Huq M.A."/>
        </authorList>
    </citation>
    <scope>NUCLEOTIDE SEQUENCE [LARGE SCALE GENOMIC DNA]</scope>
    <source>
        <strain evidence="1 2">MAH-29</strain>
    </source>
</reference>
<name>A0ABS3YUZ9_9BACT</name>
<dbReference type="EMBL" id="JAGHKO010000004">
    <property type="protein sequence ID" value="MBO9201583.1"/>
    <property type="molecule type" value="Genomic_DNA"/>
</dbReference>
<dbReference type="Proteomes" id="UP000677244">
    <property type="component" value="Unassembled WGS sequence"/>
</dbReference>
<organism evidence="1 2">
    <name type="scientific">Niastella soli</name>
    <dbReference type="NCBI Taxonomy" id="2821487"/>
    <lineage>
        <taxon>Bacteria</taxon>
        <taxon>Pseudomonadati</taxon>
        <taxon>Bacteroidota</taxon>
        <taxon>Chitinophagia</taxon>
        <taxon>Chitinophagales</taxon>
        <taxon>Chitinophagaceae</taxon>
        <taxon>Niastella</taxon>
    </lineage>
</organism>
<keyword evidence="2" id="KW-1185">Reference proteome</keyword>
<comment type="caution">
    <text evidence="1">The sequence shown here is derived from an EMBL/GenBank/DDBJ whole genome shotgun (WGS) entry which is preliminary data.</text>
</comment>
<dbReference type="Gene3D" id="3.40.50.12370">
    <property type="match status" value="1"/>
</dbReference>
<evidence type="ECO:0008006" key="3">
    <source>
        <dbReference type="Google" id="ProtNLM"/>
    </source>
</evidence>
<dbReference type="RefSeq" id="WP_209139637.1">
    <property type="nucleotide sequence ID" value="NZ_JAGHKO010000004.1"/>
</dbReference>
<gene>
    <name evidence="1" type="ORF">J7I42_14975</name>
</gene>
<protein>
    <recommendedName>
        <fullName evidence="3">UspA domain-containing protein</fullName>
    </recommendedName>
</protein>
<accession>A0ABS3YUZ9</accession>
<evidence type="ECO:0000313" key="1">
    <source>
        <dbReference type="EMBL" id="MBO9201583.1"/>
    </source>
</evidence>